<proteinExistence type="predicted"/>
<dbReference type="Proteomes" id="UP000241462">
    <property type="component" value="Unassembled WGS sequence"/>
</dbReference>
<evidence type="ECO:0000313" key="1">
    <source>
        <dbReference type="EMBL" id="PSR78488.1"/>
    </source>
</evidence>
<protein>
    <submittedName>
        <fullName evidence="1">Uncharacterized protein</fullName>
    </submittedName>
</protein>
<dbReference type="AlphaFoldDB" id="A0A2T2ZWK8"/>
<name>A0A2T2ZWK8_9PEZI</name>
<accession>A0A2T2ZWK8</accession>
<reference evidence="1 2" key="1">
    <citation type="journal article" date="2018" name="Mycol. Prog.">
        <title>Coniella lustricola, a new species from submerged detritus.</title>
        <authorList>
            <person name="Raudabaugh D.B."/>
            <person name="Iturriaga T."/>
            <person name="Carver A."/>
            <person name="Mondo S."/>
            <person name="Pangilinan J."/>
            <person name="Lipzen A."/>
            <person name="He G."/>
            <person name="Amirebrahimi M."/>
            <person name="Grigoriev I.V."/>
            <person name="Miller A.N."/>
        </authorList>
    </citation>
    <scope>NUCLEOTIDE SEQUENCE [LARGE SCALE GENOMIC DNA]</scope>
    <source>
        <strain evidence="1 2">B22-T-1</strain>
    </source>
</reference>
<gene>
    <name evidence="1" type="ORF">BD289DRAFT_121701</name>
</gene>
<sequence>MITEQGGTQGLQNGVARDKPKFIPCYSSKVAPNVTLLDGALFTNAKNGVICRFSSFLFFCSLLSALFRIRFSDPPHSRSNYIANWRVGKGREEKNRVAQRPPYLFIAQYIPESKQGCALHTYIRGAFPWEGGVRRKSLLTHIFNRLYITTHVRQYEKGDKIQISKSSYLSIKWFSIPGLCCYQDSLDMCPF</sequence>
<organism evidence="1 2">
    <name type="scientific">Coniella lustricola</name>
    <dbReference type="NCBI Taxonomy" id="2025994"/>
    <lineage>
        <taxon>Eukaryota</taxon>
        <taxon>Fungi</taxon>
        <taxon>Dikarya</taxon>
        <taxon>Ascomycota</taxon>
        <taxon>Pezizomycotina</taxon>
        <taxon>Sordariomycetes</taxon>
        <taxon>Sordariomycetidae</taxon>
        <taxon>Diaporthales</taxon>
        <taxon>Schizoparmaceae</taxon>
        <taxon>Coniella</taxon>
    </lineage>
</organism>
<evidence type="ECO:0000313" key="2">
    <source>
        <dbReference type="Proteomes" id="UP000241462"/>
    </source>
</evidence>
<keyword evidence="2" id="KW-1185">Reference proteome</keyword>
<dbReference type="EMBL" id="KZ678604">
    <property type="protein sequence ID" value="PSR78488.1"/>
    <property type="molecule type" value="Genomic_DNA"/>
</dbReference>
<dbReference type="InParanoid" id="A0A2T2ZWK8"/>